<organism evidence="7 8">
    <name type="scientific">Gracilibacillus kekensis</name>
    <dbReference type="NCBI Taxonomy" id="1027249"/>
    <lineage>
        <taxon>Bacteria</taxon>
        <taxon>Bacillati</taxon>
        <taxon>Bacillota</taxon>
        <taxon>Bacilli</taxon>
        <taxon>Bacillales</taxon>
        <taxon>Bacillaceae</taxon>
        <taxon>Gracilibacillus</taxon>
    </lineage>
</organism>
<dbReference type="STRING" id="1027249.SAMN05216179_1317"/>
<keyword evidence="5 6" id="KW-0472">Membrane</keyword>
<dbReference type="InterPro" id="IPR051598">
    <property type="entry name" value="TSUP/Inactive_protease-like"/>
</dbReference>
<evidence type="ECO:0000256" key="6">
    <source>
        <dbReference type="RuleBase" id="RU363041"/>
    </source>
</evidence>
<feature type="transmembrane region" description="Helical" evidence="6">
    <location>
        <begin position="156"/>
        <end position="179"/>
    </location>
</feature>
<dbReference type="OrthoDB" id="9780109at2"/>
<evidence type="ECO:0000256" key="3">
    <source>
        <dbReference type="ARBA" id="ARBA00022692"/>
    </source>
</evidence>
<dbReference type="PANTHER" id="PTHR43701">
    <property type="entry name" value="MEMBRANE TRANSPORTER PROTEIN MJ0441-RELATED"/>
    <property type="match status" value="1"/>
</dbReference>
<name>A0A1M7MQI7_9BACI</name>
<feature type="transmembrane region" description="Helical" evidence="6">
    <location>
        <begin position="229"/>
        <end position="247"/>
    </location>
</feature>
<keyword evidence="6" id="KW-1003">Cell membrane</keyword>
<feature type="transmembrane region" description="Helical" evidence="6">
    <location>
        <begin position="105"/>
        <end position="123"/>
    </location>
</feature>
<comment type="subcellular location">
    <subcellularLocation>
        <location evidence="6">Cell membrane</location>
        <topology evidence="6">Multi-pass membrane protein</topology>
    </subcellularLocation>
    <subcellularLocation>
        <location evidence="1">Membrane</location>
        <topology evidence="1">Multi-pass membrane protein</topology>
    </subcellularLocation>
</comment>
<feature type="transmembrane region" description="Helical" evidence="6">
    <location>
        <begin position="47"/>
        <end position="69"/>
    </location>
</feature>
<keyword evidence="8" id="KW-1185">Reference proteome</keyword>
<feature type="transmembrane region" description="Helical" evidence="6">
    <location>
        <begin position="7"/>
        <end position="35"/>
    </location>
</feature>
<evidence type="ECO:0000256" key="5">
    <source>
        <dbReference type="ARBA" id="ARBA00023136"/>
    </source>
</evidence>
<keyword evidence="3 6" id="KW-0812">Transmembrane</keyword>
<reference evidence="7 8" key="1">
    <citation type="submission" date="2016-11" db="EMBL/GenBank/DDBJ databases">
        <authorList>
            <person name="Jaros S."/>
            <person name="Januszkiewicz K."/>
            <person name="Wedrychowicz H."/>
        </authorList>
    </citation>
    <scope>NUCLEOTIDE SEQUENCE [LARGE SCALE GENOMIC DNA]</scope>
    <source>
        <strain evidence="7 8">CGMCC 1.10681</strain>
    </source>
</reference>
<dbReference type="Proteomes" id="UP000184184">
    <property type="component" value="Unassembled WGS sequence"/>
</dbReference>
<evidence type="ECO:0000313" key="8">
    <source>
        <dbReference type="Proteomes" id="UP000184184"/>
    </source>
</evidence>
<dbReference type="Pfam" id="PF01925">
    <property type="entry name" value="TauE"/>
    <property type="match status" value="1"/>
</dbReference>
<keyword evidence="4 6" id="KW-1133">Transmembrane helix</keyword>
<dbReference type="PANTHER" id="PTHR43701:SF2">
    <property type="entry name" value="MEMBRANE TRANSPORTER PROTEIN YJNA-RELATED"/>
    <property type="match status" value="1"/>
</dbReference>
<feature type="transmembrane region" description="Helical" evidence="6">
    <location>
        <begin position="81"/>
        <end position="99"/>
    </location>
</feature>
<dbReference type="RefSeq" id="WP_073200906.1">
    <property type="nucleotide sequence ID" value="NZ_FRCZ01000002.1"/>
</dbReference>
<comment type="similarity">
    <text evidence="2 6">Belongs to the 4-toluene sulfonate uptake permease (TSUP) (TC 2.A.102) family.</text>
</comment>
<evidence type="ECO:0000256" key="4">
    <source>
        <dbReference type="ARBA" id="ARBA00022989"/>
    </source>
</evidence>
<proteinExistence type="inferred from homology"/>
<accession>A0A1M7MQI7</accession>
<feature type="transmembrane region" description="Helical" evidence="6">
    <location>
        <begin position="199"/>
        <end position="222"/>
    </location>
</feature>
<dbReference type="AlphaFoldDB" id="A0A1M7MQI7"/>
<protein>
    <recommendedName>
        <fullName evidence="6">Probable membrane transporter protein</fullName>
    </recommendedName>
</protein>
<gene>
    <name evidence="7" type="ORF">SAMN05216179_1317</name>
</gene>
<evidence type="ECO:0000313" key="7">
    <source>
        <dbReference type="EMBL" id="SHM93206.1"/>
    </source>
</evidence>
<evidence type="ECO:0000256" key="1">
    <source>
        <dbReference type="ARBA" id="ARBA00004141"/>
    </source>
</evidence>
<dbReference type="InterPro" id="IPR002781">
    <property type="entry name" value="TM_pro_TauE-like"/>
</dbReference>
<dbReference type="EMBL" id="FRCZ01000002">
    <property type="protein sequence ID" value="SHM93206.1"/>
    <property type="molecule type" value="Genomic_DNA"/>
</dbReference>
<dbReference type="GO" id="GO:0005886">
    <property type="term" value="C:plasma membrane"/>
    <property type="evidence" value="ECO:0007669"/>
    <property type="project" value="UniProtKB-SubCell"/>
</dbReference>
<sequence>MDIIICLVIGLFSAMLGSIVGLGGGVILVPILLILHATTPLFDWANASTIVGISLIIMIFTAMSSTYAYGKAKRIDYKSGLYFIAGSLPGGVLGAWLNQFVETDMFSLFLGIFMLLIFAIFLFKKTPASSEKSLDGKNSWYRVTRKVTIGEKTYHYAFNPVIAISIAFIVGMLSGFFGIGGGSLMVPAMILFFHFPPHIATATSMFMILALSMVSSITHISLGHIEWRYVWAFIPGAWFGGILGARVNQHLSSNAVEKLLRVVLLLIGLRLIWQGLF</sequence>
<evidence type="ECO:0000256" key="2">
    <source>
        <dbReference type="ARBA" id="ARBA00009142"/>
    </source>
</evidence>